<dbReference type="PROSITE" id="PS50994">
    <property type="entry name" value="INTEGRASE"/>
    <property type="match status" value="1"/>
</dbReference>
<evidence type="ECO:0000313" key="3">
    <source>
        <dbReference type="Ensembl" id="ENSFHEP00000032963.1"/>
    </source>
</evidence>
<proteinExistence type="predicted"/>
<dbReference type="FunFam" id="3.30.420.10:FF:000032">
    <property type="entry name" value="Retrovirus-related Pol polyprotein from transposon 297-like Protein"/>
    <property type="match status" value="1"/>
</dbReference>
<protein>
    <recommendedName>
        <fullName evidence="2">Integrase catalytic domain-containing protein</fullName>
    </recommendedName>
</protein>
<dbReference type="InterPro" id="IPR012337">
    <property type="entry name" value="RNaseH-like_sf"/>
</dbReference>
<dbReference type="Gene3D" id="3.30.420.10">
    <property type="entry name" value="Ribonuclease H-like superfamily/Ribonuclease H"/>
    <property type="match status" value="1"/>
</dbReference>
<evidence type="ECO:0000259" key="2">
    <source>
        <dbReference type="PROSITE" id="PS50994"/>
    </source>
</evidence>
<dbReference type="STRING" id="8078.ENSFHEP00000032963"/>
<dbReference type="GO" id="GO:0015074">
    <property type="term" value="P:DNA integration"/>
    <property type="evidence" value="ECO:0007669"/>
    <property type="project" value="InterPro"/>
</dbReference>
<dbReference type="Proteomes" id="UP000265000">
    <property type="component" value="Unplaced"/>
</dbReference>
<feature type="region of interest" description="Disordered" evidence="1">
    <location>
        <begin position="340"/>
        <end position="382"/>
    </location>
</feature>
<evidence type="ECO:0000256" key="1">
    <source>
        <dbReference type="SAM" id="MobiDB-lite"/>
    </source>
</evidence>
<dbReference type="PANTHER" id="PTHR37984:SF15">
    <property type="entry name" value="INTEGRASE CATALYTIC DOMAIN-CONTAINING PROTEIN"/>
    <property type="match status" value="1"/>
</dbReference>
<dbReference type="Pfam" id="PF00665">
    <property type="entry name" value="rve"/>
    <property type="match status" value="1"/>
</dbReference>
<feature type="compositionally biased region" description="Basic residues" evidence="1">
    <location>
        <begin position="370"/>
        <end position="382"/>
    </location>
</feature>
<organism evidence="3 4">
    <name type="scientific">Fundulus heteroclitus</name>
    <name type="common">Killifish</name>
    <name type="synonym">Mummichog</name>
    <dbReference type="NCBI Taxonomy" id="8078"/>
    <lineage>
        <taxon>Eukaryota</taxon>
        <taxon>Metazoa</taxon>
        <taxon>Chordata</taxon>
        <taxon>Craniata</taxon>
        <taxon>Vertebrata</taxon>
        <taxon>Euteleostomi</taxon>
        <taxon>Actinopterygii</taxon>
        <taxon>Neopterygii</taxon>
        <taxon>Teleostei</taxon>
        <taxon>Neoteleostei</taxon>
        <taxon>Acanthomorphata</taxon>
        <taxon>Ovalentaria</taxon>
        <taxon>Atherinomorphae</taxon>
        <taxon>Cyprinodontiformes</taxon>
        <taxon>Fundulidae</taxon>
        <taxon>Fundulus</taxon>
    </lineage>
</organism>
<dbReference type="InterPro" id="IPR001584">
    <property type="entry name" value="Integrase_cat-core"/>
</dbReference>
<feature type="compositionally biased region" description="Low complexity" evidence="1">
    <location>
        <begin position="345"/>
        <end position="354"/>
    </location>
</feature>
<evidence type="ECO:0000313" key="4">
    <source>
        <dbReference type="Proteomes" id="UP000265000"/>
    </source>
</evidence>
<accession>A0A3Q2QXS5</accession>
<dbReference type="GeneTree" id="ENSGT01000000214408"/>
<dbReference type="Ensembl" id="ENSFHET00000026817.1">
    <property type="protein sequence ID" value="ENSFHEP00000032963.1"/>
    <property type="gene ID" value="ENSFHEG00000019756.1"/>
</dbReference>
<sequence>MGSDLHKYIQQCPQCKGLKSSSPSKKAKLQSYQAGAPMDRLHLDILGPFPISSSGNKYILVIMDQFTRWVEAFPVPDQGAETTARMLVNNFLARFGAPLELHTDQGRNFESVLFKSICQLFQISKTRTTPYHPASNGQVERFNRTLLQMIRCYVDQNQKNWDEHLSLLTAAYRSAQNSSTGFSPNMLMLGREVHQPQELWLGLAERTWSEKDPLEYVHDLEKTLGEVHDMARQHLRGAQLRQKRTHDLRAKECSYNIGDLVYVKDNTKKLGFSPKLQPPWKGPCIIKAQLGPVLYEILTQRDKKVMHHDQLKPYTSDVIPAWVRRQRHVVLPQCQDVVPLTKHMTTSPTPTSDDPGSDSESKVLVGPPKLLRKKGKRQVAAR</sequence>
<dbReference type="InterPro" id="IPR050951">
    <property type="entry name" value="Retrovirus_Pol_polyprotein"/>
</dbReference>
<feature type="domain" description="Integrase catalytic" evidence="2">
    <location>
        <begin position="33"/>
        <end position="192"/>
    </location>
</feature>
<dbReference type="PANTHER" id="PTHR37984">
    <property type="entry name" value="PROTEIN CBG26694"/>
    <property type="match status" value="1"/>
</dbReference>
<dbReference type="GO" id="GO:0003676">
    <property type="term" value="F:nucleic acid binding"/>
    <property type="evidence" value="ECO:0007669"/>
    <property type="project" value="InterPro"/>
</dbReference>
<dbReference type="InterPro" id="IPR036397">
    <property type="entry name" value="RNaseH_sf"/>
</dbReference>
<keyword evidence="4" id="KW-1185">Reference proteome</keyword>
<name>A0A3Q2QXS5_FUNHE</name>
<dbReference type="SUPFAM" id="SSF53098">
    <property type="entry name" value="Ribonuclease H-like"/>
    <property type="match status" value="1"/>
</dbReference>
<dbReference type="AlphaFoldDB" id="A0A3Q2QXS5"/>
<reference evidence="3" key="1">
    <citation type="submission" date="2025-08" db="UniProtKB">
        <authorList>
            <consortium name="Ensembl"/>
        </authorList>
    </citation>
    <scope>IDENTIFICATION</scope>
</reference>
<reference evidence="3" key="2">
    <citation type="submission" date="2025-09" db="UniProtKB">
        <authorList>
            <consortium name="Ensembl"/>
        </authorList>
    </citation>
    <scope>IDENTIFICATION</scope>
</reference>